<dbReference type="InterPro" id="IPR050295">
    <property type="entry name" value="Plant_2OG-oxidoreductases"/>
</dbReference>
<dbReference type="GO" id="GO:0031418">
    <property type="term" value="F:L-ascorbic acid binding"/>
    <property type="evidence" value="ECO:0007669"/>
    <property type="project" value="UniProtKB-KW"/>
</dbReference>
<evidence type="ECO:0000256" key="9">
    <source>
        <dbReference type="RuleBase" id="RU003682"/>
    </source>
</evidence>
<dbReference type="InterPro" id="IPR027443">
    <property type="entry name" value="IPNS-like_sf"/>
</dbReference>
<dbReference type="GO" id="GO:0051213">
    <property type="term" value="F:dioxygenase activity"/>
    <property type="evidence" value="ECO:0007669"/>
    <property type="project" value="UniProtKB-KW"/>
</dbReference>
<evidence type="ECO:0000259" key="10">
    <source>
        <dbReference type="PROSITE" id="PS51471"/>
    </source>
</evidence>
<evidence type="ECO:0000256" key="7">
    <source>
        <dbReference type="ARBA" id="ARBA00023004"/>
    </source>
</evidence>
<dbReference type="PaxDb" id="3827-XP_004495106.1"/>
<evidence type="ECO:0000256" key="3">
    <source>
        <dbReference type="ARBA" id="ARBA00022723"/>
    </source>
</evidence>
<keyword evidence="5" id="KW-0223">Dioxygenase</keyword>
<dbReference type="InterPro" id="IPR005123">
    <property type="entry name" value="Oxoglu/Fe-dep_dioxygenase_dom"/>
</dbReference>
<dbReference type="Proteomes" id="UP000087171">
    <property type="component" value="Chromosome Ca4"/>
</dbReference>
<accession>A0A1S2XVG7</accession>
<protein>
    <submittedName>
        <fullName evidence="12">Protein DOWNY MILDEW RESISTANCE 6-like</fullName>
    </submittedName>
</protein>
<dbReference type="SUPFAM" id="SSF51197">
    <property type="entry name" value="Clavaminate synthase-like"/>
    <property type="match status" value="1"/>
</dbReference>
<reference evidence="11" key="1">
    <citation type="journal article" date="2013" name="Nat. Biotechnol.">
        <title>Draft genome sequence of chickpea (Cicer arietinum) provides a resource for trait improvement.</title>
        <authorList>
            <person name="Varshney R.K."/>
            <person name="Song C."/>
            <person name="Saxena R.K."/>
            <person name="Azam S."/>
            <person name="Yu S."/>
            <person name="Sharpe A.G."/>
            <person name="Cannon S."/>
            <person name="Baek J."/>
            <person name="Rosen B.D."/>
            <person name="Tar'an B."/>
            <person name="Millan T."/>
            <person name="Zhang X."/>
            <person name="Ramsay L.D."/>
            <person name="Iwata A."/>
            <person name="Wang Y."/>
            <person name="Nelson W."/>
            <person name="Farmer A.D."/>
            <person name="Gaur P.M."/>
            <person name="Soderlund C."/>
            <person name="Penmetsa R.V."/>
            <person name="Xu C."/>
            <person name="Bharti A.K."/>
            <person name="He W."/>
            <person name="Winter P."/>
            <person name="Zhao S."/>
            <person name="Hane J.K."/>
            <person name="Carrasquilla-Garcia N."/>
            <person name="Condie J.A."/>
            <person name="Upadhyaya H.D."/>
            <person name="Luo M.C."/>
            <person name="Thudi M."/>
            <person name="Gowda C.L."/>
            <person name="Singh N.P."/>
            <person name="Lichtenzveig J."/>
            <person name="Gali K.K."/>
            <person name="Rubio J."/>
            <person name="Nadarajan N."/>
            <person name="Dolezel J."/>
            <person name="Bansal K.C."/>
            <person name="Xu X."/>
            <person name="Edwards D."/>
            <person name="Zhang G."/>
            <person name="Kahl G."/>
            <person name="Gil J."/>
            <person name="Singh K.B."/>
            <person name="Datta S.K."/>
            <person name="Jackson S.A."/>
            <person name="Wang J."/>
            <person name="Cook D.R."/>
        </authorList>
    </citation>
    <scope>NUCLEOTIDE SEQUENCE [LARGE SCALE GENOMIC DNA]</scope>
    <source>
        <strain evidence="11">cv. CDC Frontier</strain>
    </source>
</reference>
<keyword evidence="7 9" id="KW-0408">Iron</keyword>
<feature type="domain" description="Fe2OG dioxygenase" evidence="10">
    <location>
        <begin position="188"/>
        <end position="289"/>
    </location>
</feature>
<evidence type="ECO:0000256" key="5">
    <source>
        <dbReference type="ARBA" id="ARBA00022964"/>
    </source>
</evidence>
<dbReference type="GO" id="GO:0046872">
    <property type="term" value="F:metal ion binding"/>
    <property type="evidence" value="ECO:0007669"/>
    <property type="project" value="UniProtKB-KW"/>
</dbReference>
<evidence type="ECO:0000256" key="1">
    <source>
        <dbReference type="ARBA" id="ARBA00001961"/>
    </source>
</evidence>
<comment type="similarity">
    <text evidence="2 9">Belongs to the iron/ascorbate-dependent oxidoreductase family.</text>
</comment>
<dbReference type="RefSeq" id="XP_004495106.1">
    <property type="nucleotide sequence ID" value="XM_004495049.3"/>
</dbReference>
<dbReference type="GO" id="GO:0002229">
    <property type="term" value="P:defense response to oomycetes"/>
    <property type="evidence" value="ECO:0007669"/>
    <property type="project" value="UniProtKB-ARBA"/>
</dbReference>
<dbReference type="AlphaFoldDB" id="A0A1S2XVG7"/>
<dbReference type="InterPro" id="IPR026992">
    <property type="entry name" value="DIOX_N"/>
</dbReference>
<evidence type="ECO:0000256" key="6">
    <source>
        <dbReference type="ARBA" id="ARBA00023002"/>
    </source>
</evidence>
<comment type="catalytic activity">
    <reaction evidence="8">
        <text>salicylate + NADH + O2 + H(+) = 2,3-dihydroxybenzoate + NAD(+) + H2O</text>
        <dbReference type="Rhea" id="RHEA:51792"/>
        <dbReference type="ChEBI" id="CHEBI:15377"/>
        <dbReference type="ChEBI" id="CHEBI:15378"/>
        <dbReference type="ChEBI" id="CHEBI:15379"/>
        <dbReference type="ChEBI" id="CHEBI:30762"/>
        <dbReference type="ChEBI" id="CHEBI:36654"/>
        <dbReference type="ChEBI" id="CHEBI:57540"/>
        <dbReference type="ChEBI" id="CHEBI:57945"/>
    </reaction>
</comment>
<keyword evidence="11" id="KW-1185">Reference proteome</keyword>
<organism evidence="11 12">
    <name type="scientific">Cicer arietinum</name>
    <name type="common">Chickpea</name>
    <name type="synonym">Garbanzo</name>
    <dbReference type="NCBI Taxonomy" id="3827"/>
    <lineage>
        <taxon>Eukaryota</taxon>
        <taxon>Viridiplantae</taxon>
        <taxon>Streptophyta</taxon>
        <taxon>Embryophyta</taxon>
        <taxon>Tracheophyta</taxon>
        <taxon>Spermatophyta</taxon>
        <taxon>Magnoliopsida</taxon>
        <taxon>eudicotyledons</taxon>
        <taxon>Gunneridae</taxon>
        <taxon>Pentapetalae</taxon>
        <taxon>rosids</taxon>
        <taxon>fabids</taxon>
        <taxon>Fabales</taxon>
        <taxon>Fabaceae</taxon>
        <taxon>Papilionoideae</taxon>
        <taxon>50 kb inversion clade</taxon>
        <taxon>NPAAA clade</taxon>
        <taxon>Hologalegina</taxon>
        <taxon>IRL clade</taxon>
        <taxon>Cicereae</taxon>
        <taxon>Cicer</taxon>
    </lineage>
</organism>
<name>A0A1S2XVG7_CICAR</name>
<reference evidence="12" key="2">
    <citation type="submission" date="2025-08" db="UniProtKB">
        <authorList>
            <consortium name="RefSeq"/>
        </authorList>
    </citation>
    <scope>IDENTIFICATION</scope>
    <source>
        <tissue evidence="12">Etiolated seedlings</tissue>
    </source>
</reference>
<evidence type="ECO:0000256" key="4">
    <source>
        <dbReference type="ARBA" id="ARBA00022896"/>
    </source>
</evidence>
<dbReference type="PANTHER" id="PTHR47991">
    <property type="entry name" value="OXOGLUTARATE/IRON-DEPENDENT DIOXYGENASE"/>
    <property type="match status" value="1"/>
</dbReference>
<dbReference type="Gene3D" id="2.60.120.330">
    <property type="entry name" value="B-lactam Antibiotic, Isopenicillin N Synthase, Chain"/>
    <property type="match status" value="1"/>
</dbReference>
<dbReference type="FunFam" id="2.60.120.330:FF:000007">
    <property type="entry name" value="Protein DMR6-like oxygenase 2"/>
    <property type="match status" value="1"/>
</dbReference>
<comment type="cofactor">
    <cofactor evidence="1">
        <name>L-ascorbate</name>
        <dbReference type="ChEBI" id="CHEBI:38290"/>
    </cofactor>
</comment>
<dbReference type="Pfam" id="PF14226">
    <property type="entry name" value="DIOX_N"/>
    <property type="match status" value="1"/>
</dbReference>
<dbReference type="OrthoDB" id="406156at2759"/>
<proteinExistence type="inferred from homology"/>
<dbReference type="eggNOG" id="KOG0143">
    <property type="taxonomic scope" value="Eukaryota"/>
</dbReference>
<dbReference type="GeneID" id="101503048"/>
<gene>
    <name evidence="12" type="primary">LOC101503048</name>
</gene>
<dbReference type="KEGG" id="cam:101503048"/>
<dbReference type="PROSITE" id="PS51471">
    <property type="entry name" value="FE2OG_OXY"/>
    <property type="match status" value="1"/>
</dbReference>
<evidence type="ECO:0000313" key="12">
    <source>
        <dbReference type="RefSeq" id="XP_004495106.1"/>
    </source>
</evidence>
<evidence type="ECO:0000313" key="11">
    <source>
        <dbReference type="Proteomes" id="UP000087171"/>
    </source>
</evidence>
<keyword evidence="4" id="KW-0847">Vitamin C</keyword>
<keyword evidence="3 9" id="KW-0479">Metal-binding</keyword>
<keyword evidence="6 9" id="KW-0560">Oxidoreductase</keyword>
<evidence type="ECO:0000256" key="2">
    <source>
        <dbReference type="ARBA" id="ARBA00008056"/>
    </source>
</evidence>
<dbReference type="Pfam" id="PF03171">
    <property type="entry name" value="2OG-FeII_Oxy"/>
    <property type="match status" value="1"/>
</dbReference>
<evidence type="ECO:0000256" key="8">
    <source>
        <dbReference type="ARBA" id="ARBA00052233"/>
    </source>
</evidence>
<dbReference type="InterPro" id="IPR044861">
    <property type="entry name" value="IPNS-like_FE2OG_OXY"/>
</dbReference>
<sequence length="339" mass="38648">MEKLITSWSNFQSVPEDYIFPPESRPGNIKIPFSSSIPVIDLSDLNKGDRTSTIHKIIKAAQEFGFFQVINHGVSVNKMKETMNIFKEVFKMPDEYKQKLCTDEPTKPCKMFTSSINYATEKVHLWRDNLRHPGYPLEQWQHLWPENPTRYRECVGDLSVEVKELGSRIMNLMSEGLGLKYGYFDNDLTESMLMTVNHYPVCPEPSLTLGITKHSDPNLITILLQDDVSGLQVFKDGQWISVQALPHAFVINVGYQLQIISNGKLKSAEHRAVTNSDNARTTAAFFLAPSDDCKVEPAQGVTDEHNPPIFKSFKYKEFLDHYFDKYADTDVVLKSFVAP</sequence>